<dbReference type="EMBL" id="PPGH01000035">
    <property type="protein sequence ID" value="PQJ95916.1"/>
    <property type="molecule type" value="Genomic_DNA"/>
</dbReference>
<dbReference type="Pfam" id="PF04989">
    <property type="entry name" value="RMNT_CmcI"/>
    <property type="match status" value="1"/>
</dbReference>
<organism evidence="3 4">
    <name type="scientific">Chromatium okenii</name>
    <dbReference type="NCBI Taxonomy" id="61644"/>
    <lineage>
        <taxon>Bacteria</taxon>
        <taxon>Pseudomonadati</taxon>
        <taxon>Pseudomonadota</taxon>
        <taxon>Gammaproteobacteria</taxon>
        <taxon>Chromatiales</taxon>
        <taxon>Chromatiaceae</taxon>
        <taxon>Chromatium</taxon>
    </lineage>
</organism>
<dbReference type="PANTHER" id="PTHR40048">
    <property type="entry name" value="RHAMNOSYL O-METHYLTRANSFERASE"/>
    <property type="match status" value="1"/>
</dbReference>
<dbReference type="GO" id="GO:0005886">
    <property type="term" value="C:plasma membrane"/>
    <property type="evidence" value="ECO:0007669"/>
    <property type="project" value="TreeGrafter"/>
</dbReference>
<dbReference type="Gene3D" id="3.40.50.150">
    <property type="entry name" value="Vaccinia Virus protein VP39"/>
    <property type="match status" value="1"/>
</dbReference>
<comment type="caution">
    <text evidence="3">The sequence shown here is derived from an EMBL/GenBank/DDBJ whole genome shotgun (WGS) entry which is preliminary data.</text>
</comment>
<dbReference type="GO" id="GO:0032259">
    <property type="term" value="P:methylation"/>
    <property type="evidence" value="ECO:0007669"/>
    <property type="project" value="UniProtKB-KW"/>
</dbReference>
<accession>A0A2S7XQI1</accession>
<protein>
    <submittedName>
        <fullName evidence="3">Cephalosporin hydroxylase</fullName>
    </submittedName>
</protein>
<evidence type="ECO:0000256" key="2">
    <source>
        <dbReference type="ARBA" id="ARBA00022679"/>
    </source>
</evidence>
<dbReference type="GO" id="GO:0008168">
    <property type="term" value="F:methyltransferase activity"/>
    <property type="evidence" value="ECO:0007669"/>
    <property type="project" value="UniProtKB-KW"/>
</dbReference>
<dbReference type="SUPFAM" id="SSF53335">
    <property type="entry name" value="S-adenosyl-L-methionine-dependent methyltransferases"/>
    <property type="match status" value="1"/>
</dbReference>
<reference evidence="3 4" key="1">
    <citation type="submission" date="2018-01" db="EMBL/GenBank/DDBJ databases">
        <title>The complete genome sequence of Chromatium okenii LaCa, a purple sulfur bacterium with a turbulent life.</title>
        <authorList>
            <person name="Luedin S.M."/>
            <person name="Liechti N."/>
            <person name="Storelli N."/>
            <person name="Danza F."/>
            <person name="Wittwer M."/>
            <person name="Pothier J.F."/>
            <person name="Tonolla M.A."/>
        </authorList>
    </citation>
    <scope>NUCLEOTIDE SEQUENCE [LARGE SCALE GENOMIC DNA]</scope>
    <source>
        <strain evidence="3 4">LaCa</strain>
    </source>
</reference>
<dbReference type="AlphaFoldDB" id="A0A2S7XQI1"/>
<dbReference type="GO" id="GO:0008610">
    <property type="term" value="P:lipid biosynthetic process"/>
    <property type="evidence" value="ECO:0007669"/>
    <property type="project" value="InterPro"/>
</dbReference>
<dbReference type="GO" id="GO:0071770">
    <property type="term" value="P:DIM/DIP cell wall layer assembly"/>
    <property type="evidence" value="ECO:0007669"/>
    <property type="project" value="TreeGrafter"/>
</dbReference>
<dbReference type="PANTHER" id="PTHR40048:SF1">
    <property type="entry name" value="RHAMNOSYL O-METHYLTRANSFERASE"/>
    <property type="match status" value="1"/>
</dbReference>
<gene>
    <name evidence="3" type="ORF">CXB77_08525</name>
</gene>
<keyword evidence="1" id="KW-0489">Methyltransferase</keyword>
<name>A0A2S7XQI1_9GAMM</name>
<dbReference type="Proteomes" id="UP000239936">
    <property type="component" value="Unassembled WGS sequence"/>
</dbReference>
<evidence type="ECO:0000313" key="4">
    <source>
        <dbReference type="Proteomes" id="UP000239936"/>
    </source>
</evidence>
<evidence type="ECO:0000256" key="1">
    <source>
        <dbReference type="ARBA" id="ARBA00022603"/>
    </source>
</evidence>
<sequence>MPYLETTPDAEAGYLVEKKTRIAAFAQDEAFRALSNAWRIEALKKKYMNNYSWLGRPIIQLPTDIVAIQEIIWAVKPDLVIETGIAHGGSLILSASILELLGHGKVIGVDIDIRSHNRHAIENHHLAHRIQIIEGSSVDPDIVAKVHSEAKDAAKIVVLLDSNHTHEHVFAELNAYANLVSVNSYCVVFDTFIEDMPDDYIWNERPWGKGNNPKTAVWEWIKHHPEFAVDHSIEDRLLVTSAPNGFLQRVSQL</sequence>
<evidence type="ECO:0000313" key="3">
    <source>
        <dbReference type="EMBL" id="PQJ95916.1"/>
    </source>
</evidence>
<dbReference type="OrthoDB" id="189417at2"/>
<dbReference type="InterPro" id="IPR029063">
    <property type="entry name" value="SAM-dependent_MTases_sf"/>
</dbReference>
<dbReference type="InterPro" id="IPR007072">
    <property type="entry name" value="RNMT_CmcI"/>
</dbReference>
<keyword evidence="4" id="KW-1185">Reference proteome</keyword>
<dbReference type="RefSeq" id="WP_105073555.1">
    <property type="nucleotide sequence ID" value="NZ_PPGH01000035.1"/>
</dbReference>
<proteinExistence type="predicted"/>
<keyword evidence="2" id="KW-0808">Transferase</keyword>